<dbReference type="HOGENOM" id="CLU_1981627_0_0_1"/>
<accession>A0A0D2DCG7</accession>
<dbReference type="GeneID" id="25322113"/>
<dbReference type="RefSeq" id="XP_013320531.1">
    <property type="nucleotide sequence ID" value="XM_013465077.1"/>
</dbReference>
<evidence type="ECO:0000313" key="1">
    <source>
        <dbReference type="EMBL" id="KIW59947.1"/>
    </source>
</evidence>
<reference evidence="1 2" key="1">
    <citation type="submission" date="2015-01" db="EMBL/GenBank/DDBJ databases">
        <title>The Genome Sequence of Exophiala xenobiotica CBS118157.</title>
        <authorList>
            <consortium name="The Broad Institute Genomics Platform"/>
            <person name="Cuomo C."/>
            <person name="de Hoog S."/>
            <person name="Gorbushina A."/>
            <person name="Stielow B."/>
            <person name="Teixiera M."/>
            <person name="Abouelleil A."/>
            <person name="Chapman S.B."/>
            <person name="Priest M."/>
            <person name="Young S.K."/>
            <person name="Wortman J."/>
            <person name="Nusbaum C."/>
            <person name="Birren B."/>
        </authorList>
    </citation>
    <scope>NUCLEOTIDE SEQUENCE [LARGE SCALE GENOMIC DNA]</scope>
    <source>
        <strain evidence="1 2">CBS 118157</strain>
    </source>
</reference>
<dbReference type="Proteomes" id="UP000054342">
    <property type="component" value="Unassembled WGS sequence"/>
</dbReference>
<evidence type="ECO:0000313" key="2">
    <source>
        <dbReference type="Proteomes" id="UP000054342"/>
    </source>
</evidence>
<dbReference type="EMBL" id="KN847317">
    <property type="protein sequence ID" value="KIW59947.1"/>
    <property type="molecule type" value="Genomic_DNA"/>
</dbReference>
<protein>
    <submittedName>
        <fullName evidence="1">Uncharacterized protein</fullName>
    </submittedName>
</protein>
<name>A0A0D2DCG7_9EURO</name>
<gene>
    <name evidence="1" type="ORF">PV05_00205</name>
</gene>
<proteinExistence type="predicted"/>
<dbReference type="AlphaFoldDB" id="A0A0D2DCG7"/>
<organism evidence="1 2">
    <name type="scientific">Exophiala xenobiotica</name>
    <dbReference type="NCBI Taxonomy" id="348802"/>
    <lineage>
        <taxon>Eukaryota</taxon>
        <taxon>Fungi</taxon>
        <taxon>Dikarya</taxon>
        <taxon>Ascomycota</taxon>
        <taxon>Pezizomycotina</taxon>
        <taxon>Eurotiomycetes</taxon>
        <taxon>Chaetothyriomycetidae</taxon>
        <taxon>Chaetothyriales</taxon>
        <taxon>Herpotrichiellaceae</taxon>
        <taxon>Exophiala</taxon>
    </lineage>
</organism>
<sequence length="126" mass="14686">MLHRRSFEAIQVAQLLHKQCLAHQISLKFHSLSAFRQSVSMRPQLPFDNRPCIDCHHQGSVLADQDPCYRRRCVTLFQSLEPGFNCSVPFDQCLKDLICCMSPQRRLGISWCKEYDSVSYCSNNYR</sequence>
<keyword evidence="2" id="KW-1185">Reference proteome</keyword>